<comment type="caution">
    <text evidence="3">The sequence shown here is derived from an EMBL/GenBank/DDBJ whole genome shotgun (WGS) entry which is preliminary data.</text>
</comment>
<organism evidence="3">
    <name type="scientific">Fervidobacterium nodosum</name>
    <dbReference type="NCBI Taxonomy" id="2424"/>
    <lineage>
        <taxon>Bacteria</taxon>
        <taxon>Thermotogati</taxon>
        <taxon>Thermotogota</taxon>
        <taxon>Thermotogae</taxon>
        <taxon>Thermotogales</taxon>
        <taxon>Fervidobacteriaceae</taxon>
        <taxon>Fervidobacterium</taxon>
    </lineage>
</organism>
<keyword evidence="2" id="KW-1133">Transmembrane helix</keyword>
<dbReference type="SUPFAM" id="SSF55781">
    <property type="entry name" value="GAF domain-like"/>
    <property type="match status" value="1"/>
</dbReference>
<keyword evidence="2" id="KW-0812">Transmembrane</keyword>
<gene>
    <name evidence="3" type="ORF">ENM46_04780</name>
</gene>
<feature type="coiled-coil region" evidence="1">
    <location>
        <begin position="81"/>
        <end position="122"/>
    </location>
</feature>
<evidence type="ECO:0000256" key="2">
    <source>
        <dbReference type="SAM" id="Phobius"/>
    </source>
</evidence>
<evidence type="ECO:0000313" key="3">
    <source>
        <dbReference type="EMBL" id="HHR34241.1"/>
    </source>
</evidence>
<evidence type="ECO:0000256" key="1">
    <source>
        <dbReference type="SAM" id="Coils"/>
    </source>
</evidence>
<dbReference type="AlphaFoldDB" id="A0A7C5U6G7"/>
<dbReference type="InterPro" id="IPR029016">
    <property type="entry name" value="GAF-like_dom_sf"/>
</dbReference>
<feature type="transmembrane region" description="Helical" evidence="2">
    <location>
        <begin position="66"/>
        <end position="85"/>
    </location>
</feature>
<reference evidence="3" key="1">
    <citation type="journal article" date="2020" name="mSystems">
        <title>Genome- and Community-Level Interaction Insights into Carbon Utilization and Element Cycling Functions of Hydrothermarchaeota in Hydrothermal Sediment.</title>
        <authorList>
            <person name="Zhou Z."/>
            <person name="Liu Y."/>
            <person name="Xu W."/>
            <person name="Pan J."/>
            <person name="Luo Z.H."/>
            <person name="Li M."/>
        </authorList>
    </citation>
    <scope>NUCLEOTIDE SEQUENCE [LARGE SCALE GENOMIC DNA]</scope>
    <source>
        <strain evidence="3">SpSt-1088</strain>
    </source>
</reference>
<feature type="transmembrane region" description="Helical" evidence="2">
    <location>
        <begin position="6"/>
        <end position="29"/>
    </location>
</feature>
<dbReference type="EMBL" id="DRXW01000287">
    <property type="protein sequence ID" value="HHR34241.1"/>
    <property type="molecule type" value="Genomic_DNA"/>
</dbReference>
<dbReference type="Gene3D" id="3.30.450.40">
    <property type="match status" value="1"/>
</dbReference>
<name>A0A7C5U6G7_9BACT</name>
<keyword evidence="2" id="KW-0472">Membrane</keyword>
<keyword evidence="1" id="KW-0175">Coiled coil</keyword>
<accession>A0A7C5U6G7</accession>
<sequence length="376" mass="43467">MFSAIILLDAFSVLNSLTSIIFLITFLFIWSARYGLLSFLFSIIFFEIAFITLYTSKELGLDPWILSSYAIVVGLILGIVGEILNKKIRTLENDKKKLELENKELLENVNKLQSIINQLQLRVFFEGEGMITLLERLKELEVLDLDEILTRSVEIIADFFQLPNLQLYRVDKNFLRFVAGVGERRLQNSFIVDTSKVISKAIEKGYGTLPEVILEGDFSSFEPWFCIAIGKKDDLAGVLIVEDIPPENFSETLVQYISAVASWLHANIKVIAEQDALLTERFKEPDGTWKEEYYLRKKAIFEKRKERFGIEFMELCLKYKLKYHELIIKEFRNSDILHSKRNGEFVTTKVLLPVCDEVGKQKVVERLAQKYEISIC</sequence>
<proteinExistence type="predicted"/>
<protein>
    <recommendedName>
        <fullName evidence="4">GAF domain-containing protein</fullName>
    </recommendedName>
</protein>
<feature type="transmembrane region" description="Helical" evidence="2">
    <location>
        <begin position="36"/>
        <end position="54"/>
    </location>
</feature>
<evidence type="ECO:0008006" key="4">
    <source>
        <dbReference type="Google" id="ProtNLM"/>
    </source>
</evidence>